<organism evidence="2 3">
    <name type="scientific">Caballeronia insecticola</name>
    <dbReference type="NCBI Taxonomy" id="758793"/>
    <lineage>
        <taxon>Bacteria</taxon>
        <taxon>Pseudomonadati</taxon>
        <taxon>Pseudomonadota</taxon>
        <taxon>Betaproteobacteria</taxon>
        <taxon>Burkholderiales</taxon>
        <taxon>Burkholderiaceae</taxon>
        <taxon>Caballeronia</taxon>
    </lineage>
</organism>
<keyword evidence="3" id="KW-1185">Reference proteome</keyword>
<name>R4WUI5_9BURK</name>
<dbReference type="PATRIC" id="fig|758793.3.peg.823"/>
<feature type="compositionally biased region" description="Low complexity" evidence="1">
    <location>
        <begin position="1"/>
        <end position="10"/>
    </location>
</feature>
<evidence type="ECO:0000313" key="2">
    <source>
        <dbReference type="EMBL" id="BAN22576.1"/>
    </source>
</evidence>
<dbReference type="AlphaFoldDB" id="R4WUI5"/>
<dbReference type="HOGENOM" id="CLU_3077602_0_0_4"/>
<gene>
    <name evidence="2" type="ORF">BRPE64_ACDS08220</name>
</gene>
<dbReference type="Proteomes" id="UP000013966">
    <property type="component" value="Chromosome 1"/>
</dbReference>
<reference evidence="2 3" key="2">
    <citation type="journal article" date="2018" name="Int. J. Syst. Evol. Microbiol.">
        <title>Burkholderia insecticola sp. nov., a gut symbiotic bacterium of the bean bug Riptortus pedestris.</title>
        <authorList>
            <person name="Takeshita K."/>
            <person name="Tamaki H."/>
            <person name="Ohbayashi T."/>
            <person name="Meng X.-Y."/>
            <person name="Sone T."/>
            <person name="Mitani Y."/>
            <person name="Peeters C."/>
            <person name="Kikuchi Y."/>
            <person name="Vandamme P."/>
        </authorList>
    </citation>
    <scope>NUCLEOTIDE SEQUENCE [LARGE SCALE GENOMIC DNA]</scope>
    <source>
        <strain evidence="2">RPE64</strain>
    </source>
</reference>
<sequence length="52" mass="5844">MLPCRPAAARFPRRHPEKRGILPEPGPRAVGDAHARDYMHQQNDVVPPCALF</sequence>
<proteinExistence type="predicted"/>
<evidence type="ECO:0000313" key="3">
    <source>
        <dbReference type="Proteomes" id="UP000013966"/>
    </source>
</evidence>
<dbReference type="KEGG" id="buo:BRPE64_ACDS08220"/>
<feature type="region of interest" description="Disordered" evidence="1">
    <location>
        <begin position="1"/>
        <end position="29"/>
    </location>
</feature>
<dbReference type="STRING" id="758793.BRPE64_ACDS08220"/>
<protein>
    <submittedName>
        <fullName evidence="2">Uncharacterized protein</fullName>
    </submittedName>
</protein>
<dbReference type="EMBL" id="AP013058">
    <property type="protein sequence ID" value="BAN22576.1"/>
    <property type="molecule type" value="Genomic_DNA"/>
</dbReference>
<evidence type="ECO:0000256" key="1">
    <source>
        <dbReference type="SAM" id="MobiDB-lite"/>
    </source>
</evidence>
<reference evidence="2 3" key="1">
    <citation type="journal article" date="2013" name="Genome Announc.">
        <title>Complete Genome Sequence of Burkholderia sp. Strain RPE64, Bacterial Symbiont of the Bean Bug Riptortus pedestris.</title>
        <authorList>
            <person name="Shibata T.F."/>
            <person name="Maeda T."/>
            <person name="Nikoh N."/>
            <person name="Yamaguchi K."/>
            <person name="Oshima K."/>
            <person name="Hattori M."/>
            <person name="Nishiyama T."/>
            <person name="Hasebe M."/>
            <person name="Fukatsu T."/>
            <person name="Kikuchi Y."/>
            <person name="Shigenobu S."/>
        </authorList>
    </citation>
    <scope>NUCLEOTIDE SEQUENCE [LARGE SCALE GENOMIC DNA]</scope>
</reference>
<accession>R4WUI5</accession>